<dbReference type="EMBL" id="OGUU01000011">
    <property type="protein sequence ID" value="SPC15827.1"/>
    <property type="molecule type" value="Genomic_DNA"/>
</dbReference>
<accession>A0A7Z7NMD0</accession>
<evidence type="ECO:0000313" key="1">
    <source>
        <dbReference type="EMBL" id="SPC15827.1"/>
    </source>
</evidence>
<evidence type="ECO:0000313" key="2">
    <source>
        <dbReference type="Proteomes" id="UP000257139"/>
    </source>
</evidence>
<gene>
    <name evidence="1" type="ORF">CBM2594_A70392</name>
</gene>
<dbReference type="AlphaFoldDB" id="A0A7Z7NMD0"/>
<proteinExistence type="predicted"/>
<name>A0A7Z7NMD0_9BURK</name>
<comment type="caution">
    <text evidence="1">The sequence shown here is derived from an EMBL/GenBank/DDBJ whole genome shotgun (WGS) entry which is preliminary data.</text>
</comment>
<reference evidence="1 2" key="1">
    <citation type="submission" date="2018-01" db="EMBL/GenBank/DDBJ databases">
        <authorList>
            <person name="Clerissi C."/>
        </authorList>
    </citation>
    <scope>NUCLEOTIDE SEQUENCE [LARGE SCALE GENOMIC DNA]</scope>
    <source>
        <strain evidence="1">Cupriavidus taiwanensis STM 6021</strain>
    </source>
</reference>
<dbReference type="Proteomes" id="UP000257139">
    <property type="component" value="Chromosome CBM2594_a"/>
</dbReference>
<organism evidence="1 2">
    <name type="scientific">Cupriavidus taiwanensis</name>
    <dbReference type="NCBI Taxonomy" id="164546"/>
    <lineage>
        <taxon>Bacteria</taxon>
        <taxon>Pseudomonadati</taxon>
        <taxon>Pseudomonadota</taxon>
        <taxon>Betaproteobacteria</taxon>
        <taxon>Burkholderiales</taxon>
        <taxon>Burkholderiaceae</taxon>
        <taxon>Cupriavidus</taxon>
    </lineage>
</organism>
<sequence>MEPAQPQKVCLSLHGHQCLAHGSATGWPLDRHGDTAKWRRKMPAQRQERPGRFGGANPWGLLARPRGFEPLTARLEGECSIQLS</sequence>
<dbReference type="AntiFam" id="ANF00014">
    <property type="entry name" value="tRNA translation"/>
</dbReference>
<protein>
    <submittedName>
        <fullName evidence="1">Uncharacterized protein</fullName>
    </submittedName>
</protein>